<comment type="caution">
    <text evidence="1">The sequence shown here is derived from an EMBL/GenBank/DDBJ whole genome shotgun (WGS) entry which is preliminary data.</text>
</comment>
<gene>
    <name evidence="1" type="ORF">RchiOBHm_Chr2g0112161</name>
</gene>
<dbReference type="Gramene" id="PRQ48566">
    <property type="protein sequence ID" value="PRQ48566"/>
    <property type="gene ID" value="RchiOBHm_Chr2g0112161"/>
</dbReference>
<sequence>MLVLLSNCSCNLKPPLFINCCSSNCSLLSSLPQIIEPILLFLPQITNSENTQLLDYANTVLVSRSTKIGIEERTTYVLRWLTTMQVWC</sequence>
<keyword evidence="2" id="KW-1185">Reference proteome</keyword>
<reference evidence="1 2" key="1">
    <citation type="journal article" date="2018" name="Nat. Genet.">
        <title>The Rosa genome provides new insights in the design of modern roses.</title>
        <authorList>
            <person name="Bendahmane M."/>
        </authorList>
    </citation>
    <scope>NUCLEOTIDE SEQUENCE [LARGE SCALE GENOMIC DNA]</scope>
    <source>
        <strain evidence="2">cv. Old Blush</strain>
    </source>
</reference>
<proteinExistence type="predicted"/>
<evidence type="ECO:0000313" key="2">
    <source>
        <dbReference type="Proteomes" id="UP000238479"/>
    </source>
</evidence>
<dbReference type="EMBL" id="PDCK01000040">
    <property type="protein sequence ID" value="PRQ48566.1"/>
    <property type="molecule type" value="Genomic_DNA"/>
</dbReference>
<dbReference type="Proteomes" id="UP000238479">
    <property type="component" value="Chromosome 2"/>
</dbReference>
<evidence type="ECO:0000313" key="1">
    <source>
        <dbReference type="EMBL" id="PRQ48566.1"/>
    </source>
</evidence>
<name>A0A2P6RQ49_ROSCH</name>
<protein>
    <submittedName>
        <fullName evidence="1">Uncharacterized protein</fullName>
    </submittedName>
</protein>
<dbReference type="AlphaFoldDB" id="A0A2P6RQ49"/>
<accession>A0A2P6RQ49</accession>
<organism evidence="1 2">
    <name type="scientific">Rosa chinensis</name>
    <name type="common">China rose</name>
    <dbReference type="NCBI Taxonomy" id="74649"/>
    <lineage>
        <taxon>Eukaryota</taxon>
        <taxon>Viridiplantae</taxon>
        <taxon>Streptophyta</taxon>
        <taxon>Embryophyta</taxon>
        <taxon>Tracheophyta</taxon>
        <taxon>Spermatophyta</taxon>
        <taxon>Magnoliopsida</taxon>
        <taxon>eudicotyledons</taxon>
        <taxon>Gunneridae</taxon>
        <taxon>Pentapetalae</taxon>
        <taxon>rosids</taxon>
        <taxon>fabids</taxon>
        <taxon>Rosales</taxon>
        <taxon>Rosaceae</taxon>
        <taxon>Rosoideae</taxon>
        <taxon>Rosoideae incertae sedis</taxon>
        <taxon>Rosa</taxon>
    </lineage>
</organism>